<evidence type="ECO:0000313" key="1">
    <source>
        <dbReference type="EMBL" id="PHM62792.1"/>
    </source>
</evidence>
<comment type="caution">
    <text evidence="1">The sequence shown here is derived from an EMBL/GenBank/DDBJ whole genome shotgun (WGS) entry which is preliminary data.</text>
</comment>
<protein>
    <recommendedName>
        <fullName evidence="3">DUF1643 domain-containing protein</fullName>
    </recommendedName>
</protein>
<dbReference type="InterPro" id="IPR012441">
    <property type="entry name" value="DUF1643"/>
</dbReference>
<dbReference type="Proteomes" id="UP000222168">
    <property type="component" value="Unassembled WGS sequence"/>
</dbReference>
<accession>A0A2D0KHC8</accession>
<dbReference type="AlphaFoldDB" id="A0A2D0KHC8"/>
<proteinExistence type="predicted"/>
<dbReference type="RefSeq" id="WP_099117728.1">
    <property type="nucleotide sequence ID" value="NZ_NJAK01000001.1"/>
</dbReference>
<keyword evidence="2" id="KW-1185">Reference proteome</keyword>
<reference evidence="1 2" key="1">
    <citation type="journal article" date="2017" name="Nat. Microbiol.">
        <title>Natural product diversity associated with the nematode symbionts Photorhabdus and Xenorhabdus.</title>
        <authorList>
            <person name="Tobias N.J."/>
            <person name="Wolff H."/>
            <person name="Djahanschiri B."/>
            <person name="Grundmann F."/>
            <person name="Kronenwerth M."/>
            <person name="Shi Y.M."/>
            <person name="Simonyi S."/>
            <person name="Grun P."/>
            <person name="Shapiro-Ilan D."/>
            <person name="Pidot S.J."/>
            <person name="Stinear T.P."/>
            <person name="Ebersberger I."/>
            <person name="Bode H.B."/>
        </authorList>
    </citation>
    <scope>NUCLEOTIDE SEQUENCE [LARGE SCALE GENOMIC DNA]</scope>
    <source>
        <strain evidence="1 2">DSM 22670</strain>
    </source>
</reference>
<name>A0A2D0KHC8_9GAMM</name>
<dbReference type="Pfam" id="PF07799">
    <property type="entry name" value="DUF1643"/>
    <property type="match status" value="1"/>
</dbReference>
<dbReference type="EMBL" id="NJAK01000001">
    <property type="protein sequence ID" value="PHM62792.1"/>
    <property type="molecule type" value="Genomic_DNA"/>
</dbReference>
<evidence type="ECO:0008006" key="3">
    <source>
        <dbReference type="Google" id="ProtNLM"/>
    </source>
</evidence>
<evidence type="ECO:0000313" key="2">
    <source>
        <dbReference type="Proteomes" id="UP000222168"/>
    </source>
</evidence>
<gene>
    <name evidence="1" type="ORF">Xish_02010</name>
</gene>
<sequence length="58" mass="6693">MSGYDDSAISEDGLYRYDLWRVWDESKPNVMFIGLNPSTADHEINDNTITRCSTFEES</sequence>
<organism evidence="1 2">
    <name type="scientific">Xenorhabdus ishibashii</name>
    <dbReference type="NCBI Taxonomy" id="1034471"/>
    <lineage>
        <taxon>Bacteria</taxon>
        <taxon>Pseudomonadati</taxon>
        <taxon>Pseudomonadota</taxon>
        <taxon>Gammaproteobacteria</taxon>
        <taxon>Enterobacterales</taxon>
        <taxon>Morganellaceae</taxon>
        <taxon>Xenorhabdus</taxon>
    </lineage>
</organism>
<dbReference type="OrthoDB" id="9807577at2"/>